<keyword evidence="13" id="KW-1185">Reference proteome</keyword>
<comment type="similarity">
    <text evidence="8 9">Belongs to the ZipA family.</text>
</comment>
<dbReference type="PANTHER" id="PTHR38685:SF1">
    <property type="entry name" value="CELL DIVISION PROTEIN ZIPA"/>
    <property type="match status" value="1"/>
</dbReference>
<evidence type="ECO:0000256" key="2">
    <source>
        <dbReference type="ARBA" id="ARBA00022519"/>
    </source>
</evidence>
<name>A0A9J6RID3_9GAMM</name>
<keyword evidence="6 8" id="KW-0472">Membrane</keyword>
<evidence type="ECO:0000313" key="13">
    <source>
        <dbReference type="Proteomes" id="UP001069090"/>
    </source>
</evidence>
<evidence type="ECO:0000259" key="11">
    <source>
        <dbReference type="SMART" id="SM00771"/>
    </source>
</evidence>
<keyword evidence="3 8" id="KW-0132">Cell division</keyword>
<comment type="subcellular location">
    <subcellularLocation>
        <location evidence="8">Cell inner membrane</location>
        <topology evidence="8">Single-pass type I membrane protein</topology>
    </subcellularLocation>
    <text evidence="8">Localizes to the Z ring in an FtsZ-dependent manner.</text>
</comment>
<keyword evidence="4 8" id="KW-0812">Transmembrane</keyword>
<dbReference type="NCBIfam" id="TIGR02205">
    <property type="entry name" value="septum_zipA"/>
    <property type="match status" value="1"/>
</dbReference>
<organism evidence="12 13">
    <name type="scientific">Dasania phycosphaerae</name>
    <dbReference type="NCBI Taxonomy" id="2950436"/>
    <lineage>
        <taxon>Bacteria</taxon>
        <taxon>Pseudomonadati</taxon>
        <taxon>Pseudomonadota</taxon>
        <taxon>Gammaproteobacteria</taxon>
        <taxon>Cellvibrionales</taxon>
        <taxon>Spongiibacteraceae</taxon>
        <taxon>Dasania</taxon>
    </lineage>
</organism>
<sequence>MELGVRDWMIIVGILLIAVVLFDGFRRMRNDRRGKIRMSLNKNFVNSSGDIDEPVNNEVLGGPRVVPRKQGEAVAKSQQADDDLQLDEDVPMLMESISASHYSDDDVLAGSEQQAAVADATDNSDADEQAVAASEPVQAELEPLSDQEQQELQQDPESEQYAKDYADQEVIVINVMAKGQPFKGADLLHILLACDCRFGEMNIFHRYENASGKGPIQFSIVNSVEPGTFDLDNIDQFSTPGVCFFVKVPGPKKPIQAFDYMVETAQCLVKNLNGELRDETHSVMTAQTLEHCRNRIREIERKQLTHA</sequence>
<evidence type="ECO:0000313" key="12">
    <source>
        <dbReference type="EMBL" id="MCZ0864130.1"/>
    </source>
</evidence>
<evidence type="ECO:0000256" key="10">
    <source>
        <dbReference type="SAM" id="MobiDB-lite"/>
    </source>
</evidence>
<evidence type="ECO:0000256" key="3">
    <source>
        <dbReference type="ARBA" id="ARBA00022618"/>
    </source>
</evidence>
<comment type="subunit">
    <text evidence="8">Interacts with FtsZ via their C-terminal domains.</text>
</comment>
<evidence type="ECO:0000256" key="1">
    <source>
        <dbReference type="ARBA" id="ARBA00022475"/>
    </source>
</evidence>
<keyword evidence="5 8" id="KW-1133">Transmembrane helix</keyword>
<gene>
    <name evidence="8 12" type="primary">zipA</name>
    <name evidence="12" type="ORF">O0V09_02890</name>
</gene>
<dbReference type="AlphaFoldDB" id="A0A9J6RID3"/>
<dbReference type="InterPro" id="IPR036765">
    <property type="entry name" value="ZipA_FtsZ-bd_C_sf"/>
</dbReference>
<dbReference type="SMART" id="SM00771">
    <property type="entry name" value="ZipA_C"/>
    <property type="match status" value="1"/>
</dbReference>
<dbReference type="SUPFAM" id="SSF64383">
    <property type="entry name" value="Cell-division protein ZipA, C-terminal domain"/>
    <property type="match status" value="1"/>
</dbReference>
<feature type="region of interest" description="Disordered" evidence="10">
    <location>
        <begin position="115"/>
        <end position="159"/>
    </location>
</feature>
<dbReference type="GO" id="GO:0005886">
    <property type="term" value="C:plasma membrane"/>
    <property type="evidence" value="ECO:0007669"/>
    <property type="project" value="UniProtKB-SubCell"/>
</dbReference>
<evidence type="ECO:0000256" key="5">
    <source>
        <dbReference type="ARBA" id="ARBA00022989"/>
    </source>
</evidence>
<dbReference type="InterPro" id="IPR007449">
    <property type="entry name" value="ZipA_FtsZ-bd_C"/>
</dbReference>
<dbReference type="GO" id="GO:0000917">
    <property type="term" value="P:division septum assembly"/>
    <property type="evidence" value="ECO:0007669"/>
    <property type="project" value="TreeGrafter"/>
</dbReference>
<keyword evidence="2 8" id="KW-0997">Cell inner membrane</keyword>
<evidence type="ECO:0000256" key="8">
    <source>
        <dbReference type="HAMAP-Rule" id="MF_00509"/>
    </source>
</evidence>
<dbReference type="Pfam" id="PF04354">
    <property type="entry name" value="ZipA_C"/>
    <property type="match status" value="1"/>
</dbReference>
<keyword evidence="7 8" id="KW-0131">Cell cycle</keyword>
<dbReference type="Gene3D" id="3.30.1400.10">
    <property type="entry name" value="ZipA, C-terminal FtsZ-binding domain"/>
    <property type="match status" value="1"/>
</dbReference>
<evidence type="ECO:0000256" key="6">
    <source>
        <dbReference type="ARBA" id="ARBA00023136"/>
    </source>
</evidence>
<accession>A0A9J6RID3</accession>
<evidence type="ECO:0000256" key="4">
    <source>
        <dbReference type="ARBA" id="ARBA00022692"/>
    </source>
</evidence>
<dbReference type="GO" id="GO:0043093">
    <property type="term" value="P:FtsZ-dependent cytokinesis"/>
    <property type="evidence" value="ECO:0007669"/>
    <property type="project" value="UniProtKB-UniRule"/>
</dbReference>
<feature type="domain" description="ZipA C-terminal FtsZ-binding" evidence="11">
    <location>
        <begin position="167"/>
        <end position="296"/>
    </location>
</feature>
<dbReference type="PANTHER" id="PTHR38685">
    <property type="entry name" value="CELL DIVISION PROTEIN ZIPA"/>
    <property type="match status" value="1"/>
</dbReference>
<comment type="caution">
    <text evidence="12">The sequence shown here is derived from an EMBL/GenBank/DDBJ whole genome shotgun (WGS) entry which is preliminary data.</text>
</comment>
<dbReference type="HAMAP" id="MF_00509">
    <property type="entry name" value="ZipA"/>
    <property type="match status" value="1"/>
</dbReference>
<comment type="function">
    <text evidence="8 9">Essential cell division protein that stabilizes the FtsZ protofilaments by cross-linking them and that serves as a cytoplasmic membrane anchor for the Z ring. Also required for the recruitment to the septal ring of downstream cell division proteins.</text>
</comment>
<keyword evidence="1 8" id="KW-1003">Cell membrane</keyword>
<evidence type="ECO:0000256" key="7">
    <source>
        <dbReference type="ARBA" id="ARBA00023306"/>
    </source>
</evidence>
<dbReference type="InterPro" id="IPR011919">
    <property type="entry name" value="Cell_div_ZipA"/>
</dbReference>
<dbReference type="GO" id="GO:0032153">
    <property type="term" value="C:cell division site"/>
    <property type="evidence" value="ECO:0007669"/>
    <property type="project" value="UniProtKB-UniRule"/>
</dbReference>
<feature type="transmembrane region" description="Helical" evidence="8">
    <location>
        <begin position="6"/>
        <end position="25"/>
    </location>
</feature>
<feature type="compositionally biased region" description="Acidic residues" evidence="10">
    <location>
        <begin position="143"/>
        <end position="158"/>
    </location>
</feature>
<dbReference type="Proteomes" id="UP001069090">
    <property type="component" value="Unassembled WGS sequence"/>
</dbReference>
<protein>
    <recommendedName>
        <fullName evidence="8 9">Cell division protein ZipA</fullName>
    </recommendedName>
</protein>
<evidence type="ECO:0000256" key="9">
    <source>
        <dbReference type="RuleBase" id="RU003612"/>
    </source>
</evidence>
<dbReference type="EMBL" id="JAPTGG010000002">
    <property type="protein sequence ID" value="MCZ0864130.1"/>
    <property type="molecule type" value="Genomic_DNA"/>
</dbReference>
<dbReference type="RefSeq" id="WP_258330287.1">
    <property type="nucleotide sequence ID" value="NZ_JAPTGG010000002.1"/>
</dbReference>
<reference evidence="12 13" key="1">
    <citation type="submission" date="2022-12" db="EMBL/GenBank/DDBJ databases">
        <title>Dasania phycosphaerae sp. nov., isolated from particulate material of the south coast of Korea.</title>
        <authorList>
            <person name="Jiang Y."/>
        </authorList>
    </citation>
    <scope>NUCLEOTIDE SEQUENCE [LARGE SCALE GENOMIC DNA]</scope>
    <source>
        <strain evidence="12 13">GY-19</strain>
    </source>
</reference>
<proteinExistence type="inferred from homology"/>